<keyword evidence="2" id="KW-1185">Reference proteome</keyword>
<organism evidence="1 2">
    <name type="scientific">Leucothrix pacifica</name>
    <dbReference type="NCBI Taxonomy" id="1247513"/>
    <lineage>
        <taxon>Bacteria</taxon>
        <taxon>Pseudomonadati</taxon>
        <taxon>Pseudomonadota</taxon>
        <taxon>Gammaproteobacteria</taxon>
        <taxon>Thiotrichales</taxon>
        <taxon>Thiotrichaceae</taxon>
        <taxon>Leucothrix</taxon>
    </lineage>
</organism>
<dbReference type="SUPFAM" id="SSF51658">
    <property type="entry name" value="Xylose isomerase-like"/>
    <property type="match status" value="1"/>
</dbReference>
<dbReference type="Pfam" id="PF05114">
    <property type="entry name" value="MbnB_TglH_ChrH"/>
    <property type="match status" value="1"/>
</dbReference>
<dbReference type="AlphaFoldDB" id="A0A317C834"/>
<dbReference type="InterPro" id="IPR007801">
    <property type="entry name" value="MbnB/TglH/ChrH"/>
</dbReference>
<dbReference type="Proteomes" id="UP000245539">
    <property type="component" value="Unassembled WGS sequence"/>
</dbReference>
<dbReference type="PANTHER" id="PTHR42194">
    <property type="entry name" value="UPF0276 PROTEIN HI_1600"/>
    <property type="match status" value="1"/>
</dbReference>
<dbReference type="PANTHER" id="PTHR42194:SF1">
    <property type="entry name" value="UPF0276 PROTEIN HI_1600"/>
    <property type="match status" value="1"/>
</dbReference>
<accession>A0A317C834</accession>
<comment type="caution">
    <text evidence="1">The sequence shown here is derived from an EMBL/GenBank/DDBJ whole genome shotgun (WGS) entry which is preliminary data.</text>
</comment>
<name>A0A317C834_9GAMM</name>
<dbReference type="RefSeq" id="WP_109838826.1">
    <property type="nucleotide sequence ID" value="NZ_QGKM01000055.1"/>
</dbReference>
<dbReference type="OrthoDB" id="9763101at2"/>
<protein>
    <submittedName>
        <fullName evidence="1">Uncharacterized protein</fullName>
    </submittedName>
</protein>
<evidence type="ECO:0000313" key="1">
    <source>
        <dbReference type="EMBL" id="PWQ94431.1"/>
    </source>
</evidence>
<reference evidence="1 2" key="1">
    <citation type="submission" date="2018-05" db="EMBL/GenBank/DDBJ databases">
        <title>Leucothrix arctica sp. nov., isolated from Arctic seawater.</title>
        <authorList>
            <person name="Choi A."/>
            <person name="Baek K."/>
        </authorList>
    </citation>
    <scope>NUCLEOTIDE SEQUENCE [LARGE SCALE GENOMIC DNA]</scope>
    <source>
        <strain evidence="1 2">JCM 18388</strain>
    </source>
</reference>
<dbReference type="InterPro" id="IPR036237">
    <property type="entry name" value="Xyl_isomerase-like_sf"/>
</dbReference>
<dbReference type="Gene3D" id="3.20.20.150">
    <property type="entry name" value="Divalent-metal-dependent TIM barrel enzymes"/>
    <property type="match status" value="1"/>
</dbReference>
<gene>
    <name evidence="1" type="ORF">DKW60_16830</name>
</gene>
<proteinExistence type="predicted"/>
<sequence>MGQKIMGCGAGLRHAHIEEILKNKPNISWLEALSDNYLREGSVHQEYLFEIASYYPVLLHGVGLSIGAADPLNQNYLSQLKALADRLDPPWVSDHLCWSSVHGLATHDLIPLPYTQSTIHHVASRILDVQDYLGRELVIENVSSYLEYQDSMMPEWEFISEVVEAADCGMLLDVNNVYVSASNHNFSADTYLAAIPAGRVRQLHLGGYDDRGTHLLDTHGYPVSEPVWALFEKALKKLGPVPTLIEWDNNLPTLDVLLAEVEKAKTIMRKVTQ</sequence>
<dbReference type="NCBIfam" id="NF003818">
    <property type="entry name" value="PRK05409.1"/>
    <property type="match status" value="1"/>
</dbReference>
<dbReference type="EMBL" id="QGKM01000055">
    <property type="protein sequence ID" value="PWQ94431.1"/>
    <property type="molecule type" value="Genomic_DNA"/>
</dbReference>
<evidence type="ECO:0000313" key="2">
    <source>
        <dbReference type="Proteomes" id="UP000245539"/>
    </source>
</evidence>